<evidence type="ECO:0000313" key="3">
    <source>
        <dbReference type="Proteomes" id="UP000244911"/>
    </source>
</evidence>
<evidence type="ECO:0008006" key="4">
    <source>
        <dbReference type="Google" id="ProtNLM"/>
    </source>
</evidence>
<evidence type="ECO:0000256" key="1">
    <source>
        <dbReference type="SAM" id="SignalP"/>
    </source>
</evidence>
<keyword evidence="1" id="KW-0732">Signal</keyword>
<evidence type="ECO:0000313" key="2">
    <source>
        <dbReference type="EMBL" id="SPF75188.1"/>
    </source>
</evidence>
<dbReference type="AlphaFoldDB" id="A0A2R8AGQ9"/>
<dbReference type="RefSeq" id="WP_245924479.1">
    <property type="nucleotide sequence ID" value="NZ_OMOI01000001.1"/>
</dbReference>
<accession>A0A2R8AGQ9</accession>
<keyword evidence="3" id="KW-1185">Reference proteome</keyword>
<dbReference type="EMBL" id="OMOI01000001">
    <property type="protein sequence ID" value="SPF75188.1"/>
    <property type="molecule type" value="Genomic_DNA"/>
</dbReference>
<feature type="chain" id="PRO_5015332564" description="Lipoprotein" evidence="1">
    <location>
        <begin position="21"/>
        <end position="105"/>
    </location>
</feature>
<organism evidence="2 3">
    <name type="scientific">Aliiroseovarius pelagivivens</name>
    <dbReference type="NCBI Taxonomy" id="1639690"/>
    <lineage>
        <taxon>Bacteria</taxon>
        <taxon>Pseudomonadati</taxon>
        <taxon>Pseudomonadota</taxon>
        <taxon>Alphaproteobacteria</taxon>
        <taxon>Rhodobacterales</taxon>
        <taxon>Paracoccaceae</taxon>
        <taxon>Aliiroseovarius</taxon>
    </lineage>
</organism>
<dbReference type="Proteomes" id="UP000244911">
    <property type="component" value="Unassembled WGS sequence"/>
</dbReference>
<proteinExistence type="predicted"/>
<feature type="signal peptide" evidence="1">
    <location>
        <begin position="1"/>
        <end position="20"/>
    </location>
</feature>
<sequence>MKLFAPMIAPVALVGLLAGCEVTNPTTTPTTNVTDLPLMGGYRSPADECEKLGENELTINYLDHTAHLVGCPEDYEGLGVFQVDTGGTEVARIDGWVLFSIPRGY</sequence>
<dbReference type="PROSITE" id="PS51257">
    <property type="entry name" value="PROKAR_LIPOPROTEIN"/>
    <property type="match status" value="1"/>
</dbReference>
<reference evidence="2 3" key="1">
    <citation type="submission" date="2018-03" db="EMBL/GenBank/DDBJ databases">
        <authorList>
            <person name="Keele B.F."/>
        </authorList>
    </citation>
    <scope>NUCLEOTIDE SEQUENCE [LARGE SCALE GENOMIC DNA]</scope>
    <source>
        <strain evidence="2 3">CECT 8811</strain>
    </source>
</reference>
<name>A0A2R8AGQ9_9RHOB</name>
<gene>
    <name evidence="2" type="ORF">ALP8811_00173</name>
</gene>
<protein>
    <recommendedName>
        <fullName evidence="4">Lipoprotein</fullName>
    </recommendedName>
</protein>